<dbReference type="AlphaFoldDB" id="A0A742P0A8"/>
<name>A0A742P0A8_SALER</name>
<organism evidence="1">
    <name type="scientific">Salmonella enterica</name>
    <name type="common">Salmonella choleraesuis</name>
    <dbReference type="NCBI Taxonomy" id="28901"/>
    <lineage>
        <taxon>Bacteria</taxon>
        <taxon>Pseudomonadati</taxon>
        <taxon>Pseudomonadota</taxon>
        <taxon>Gammaproteobacteria</taxon>
        <taxon>Enterobacterales</taxon>
        <taxon>Enterobacteriaceae</taxon>
        <taxon>Salmonella</taxon>
    </lineage>
</organism>
<accession>A0A742P0A8</accession>
<reference evidence="1" key="1">
    <citation type="journal article" date="2018" name="Genome Biol.">
        <title>SKESA: strategic k-mer extension for scrupulous assemblies.</title>
        <authorList>
            <person name="Souvorov A."/>
            <person name="Agarwala R."/>
            <person name="Lipman D.J."/>
        </authorList>
    </citation>
    <scope>NUCLEOTIDE SEQUENCE</scope>
    <source>
        <strain evidence="1">MA.RM_372</strain>
    </source>
</reference>
<protein>
    <submittedName>
        <fullName evidence="1">Glycoside hydrolase family 19 protein</fullName>
    </submittedName>
</protein>
<gene>
    <name evidence="1" type="ORF">G8N00_004975</name>
</gene>
<keyword evidence="1" id="KW-0378">Hydrolase</keyword>
<dbReference type="EMBL" id="DAAUND010000043">
    <property type="protein sequence ID" value="HAF1515044.1"/>
    <property type="molecule type" value="Genomic_DNA"/>
</dbReference>
<feature type="non-terminal residue" evidence="1">
    <location>
        <position position="115"/>
    </location>
</feature>
<comment type="caution">
    <text evidence="1">The sequence shown here is derived from an EMBL/GenBank/DDBJ whole genome shotgun (WGS) entry which is preliminary data.</text>
</comment>
<evidence type="ECO:0000313" key="1">
    <source>
        <dbReference type="EMBL" id="HAF1515044.1"/>
    </source>
</evidence>
<dbReference type="InterPro" id="IPR023346">
    <property type="entry name" value="Lysozyme-like_dom_sf"/>
</dbReference>
<dbReference type="SUPFAM" id="SSF53955">
    <property type="entry name" value="Lysozyme-like"/>
    <property type="match status" value="1"/>
</dbReference>
<dbReference type="GO" id="GO:0016787">
    <property type="term" value="F:hydrolase activity"/>
    <property type="evidence" value="ECO:0007669"/>
    <property type="project" value="UniProtKB-KW"/>
</dbReference>
<proteinExistence type="predicted"/>
<sequence>MNESQFQQAAGISARLSARWYPHIDEAMSEFGITAPLDQAMFIAQVGHESAGFTSLVESFNYSVDGLTGFIRAGRITPDQASTLGRKACEKALPLERQRAIANLVYSKRMGNNGP</sequence>
<reference evidence="1" key="2">
    <citation type="submission" date="2020-02" db="EMBL/GenBank/DDBJ databases">
        <authorList>
            <consortium name="NCBI Pathogen Detection Project"/>
        </authorList>
    </citation>
    <scope>NUCLEOTIDE SEQUENCE</scope>
    <source>
        <strain evidence="1">MA.RM_372</strain>
    </source>
</reference>